<gene>
    <name evidence="11 12" type="primary">LOC106074453</name>
</gene>
<organism evidence="10 11">
    <name type="scientific">Biomphalaria glabrata</name>
    <name type="common">Bloodfluke planorb</name>
    <name type="synonym">Freshwater snail</name>
    <dbReference type="NCBI Taxonomy" id="6526"/>
    <lineage>
        <taxon>Eukaryota</taxon>
        <taxon>Metazoa</taxon>
        <taxon>Spiralia</taxon>
        <taxon>Lophotrochozoa</taxon>
        <taxon>Mollusca</taxon>
        <taxon>Gastropoda</taxon>
        <taxon>Heterobranchia</taxon>
        <taxon>Euthyneura</taxon>
        <taxon>Panpulmonata</taxon>
        <taxon>Hygrophila</taxon>
        <taxon>Lymnaeoidea</taxon>
        <taxon>Planorbidae</taxon>
        <taxon>Biomphalaria</taxon>
    </lineage>
</organism>
<evidence type="ECO:0000256" key="7">
    <source>
        <dbReference type="ARBA" id="ARBA00023136"/>
    </source>
</evidence>
<dbReference type="GO" id="GO:0098609">
    <property type="term" value="P:cell-cell adhesion"/>
    <property type="evidence" value="ECO:0007669"/>
    <property type="project" value="TreeGrafter"/>
</dbReference>
<feature type="compositionally biased region" description="Polar residues" evidence="8">
    <location>
        <begin position="651"/>
        <end position="663"/>
    </location>
</feature>
<feature type="compositionally biased region" description="Basic and acidic residues" evidence="8">
    <location>
        <begin position="664"/>
        <end position="675"/>
    </location>
</feature>
<dbReference type="AlphaFoldDB" id="A0A9W2YMT2"/>
<dbReference type="OrthoDB" id="6112704at2759"/>
<dbReference type="GO" id="GO:0005911">
    <property type="term" value="C:cell-cell junction"/>
    <property type="evidence" value="ECO:0007669"/>
    <property type="project" value="TreeGrafter"/>
</dbReference>
<feature type="compositionally biased region" description="Polar residues" evidence="8">
    <location>
        <begin position="288"/>
        <end position="297"/>
    </location>
</feature>
<evidence type="ECO:0000256" key="9">
    <source>
        <dbReference type="SAM" id="Phobius"/>
    </source>
</evidence>
<evidence type="ECO:0000256" key="6">
    <source>
        <dbReference type="ARBA" id="ARBA00022989"/>
    </source>
</evidence>
<feature type="compositionally biased region" description="Polar residues" evidence="8">
    <location>
        <begin position="532"/>
        <end position="547"/>
    </location>
</feature>
<feature type="compositionally biased region" description="Polar residues" evidence="8">
    <location>
        <begin position="57"/>
        <end position="81"/>
    </location>
</feature>
<feature type="compositionally biased region" description="Basic and acidic residues" evidence="8">
    <location>
        <begin position="240"/>
        <end position="269"/>
    </location>
</feature>
<feature type="transmembrane region" description="Helical" evidence="9">
    <location>
        <begin position="1143"/>
        <end position="1162"/>
    </location>
</feature>
<sequence>MSRKVREDVGERLRRGKSQDGGHVSVTHARNSANFLSPDASHGLTSLERAPSLNRLHAQSSTETSGLGETVTSGFSSQESVHSFAGDEKEREGSGKPWERSTKRGGGGSSPGSLVRPTADYEYVDKDGHPSGGARQQPHLHQTSHHLPGPKYVTFSKSSQRPEPIGHVIRDHERSKRLHSYGQSTNDQGNSSRHYRETGGRSLTPQQAKDEQDSRRKQIHRTGSDQRKSGSGSSVVDTQPNRRPDLSDRKKSGEIIELQDRSFSSRERSSSAGSSYPECDVRRRLHSSGGSRESSITEADREYQRQSSSGAKAERAFVVVGRTRSNSKDGTTGPSPPSVSTRSHSKDHTSGATAVRSNSRLASKDNTASAPAVRRSNNRDAVDTLTTTRASSKTNQKEGGLINVRTSAERTSSRESVQHNLNVSGVEGVSREKLAAELNAREREKRSRSREQSRSQSSSSRTNSDEHHESSGSRKSCDTVRLKSQSQDSKLNSEDESVFVDARKPSKEQVTKPVLEPTSQVSVEITSRRNRSSAISESGQDTFTNSKGVGDIKPGEDRSQTRTKVTEEQRIHSSKLRRVDSRVPYERQRNEQTTEKRELKEVKSEQKECKSDATVRFTEKSKPADETRRYSHRDSTEKREGSVVPQKDVQLKSTRSNSQGQNRAKNDKVRSEPKISDSTSSALRSARRVSESDFIERPDRFRRTPDEIVLSKTEQLKFSDNESRVKRTEHGARRVSDNEEQFSVYDAEIVKSDVDEEEKSSMDYDLFFHQASRGVNGTGGGGGGSGYRGYPLVLDGGYSSPSLRREARGQFVLPQNNINGNNVHTSGLRPGAEGARGVPNVIGPDFPAPNTRSAHYTKFQVPTTPMGPIPTVQLIASPELPGYNIDALHNEWERRGSKSSIRSYTSNKSSGPKFLGVTTESAWTKWSRDRRASYRRRLEKMERSETIDNDVVRVSTPIKKARQEGLKFVHPDLEARYLSEDDLNELRRHKQQQVHVMRVIEKSRKNKFRMKTEVKLTAEQWHALQEFWEHTMFVRARYLGLVVSMLALIFLIVSIAKNDWMTHGTWNITIVEGLWMNCTYTTMTSGLVTECQFSHGRNWQNAVIGLMIFAATFGFLASVLSMCGVCTNPLPRKIYYFHSAGEIFLISALSASIALLIFPAAIEMDKTIKGHQYGVGYGLGWGGALFFLAAAVCMSLDDIVRQSSRTKCCKWCWKGKTNDRNQLRQV</sequence>
<feature type="compositionally biased region" description="Basic and acidic residues" evidence="8">
    <location>
        <begin position="1"/>
        <end position="20"/>
    </location>
</feature>
<evidence type="ECO:0000256" key="1">
    <source>
        <dbReference type="ARBA" id="ARBA00004141"/>
    </source>
</evidence>
<feature type="compositionally biased region" description="Polar residues" evidence="8">
    <location>
        <begin position="229"/>
        <end position="239"/>
    </location>
</feature>
<feature type="compositionally biased region" description="Polar residues" evidence="8">
    <location>
        <begin position="181"/>
        <end position="192"/>
    </location>
</feature>
<keyword evidence="10" id="KW-1185">Reference proteome</keyword>
<feature type="transmembrane region" description="Helical" evidence="9">
    <location>
        <begin position="1038"/>
        <end position="1056"/>
    </location>
</feature>
<evidence type="ECO:0000313" key="11">
    <source>
        <dbReference type="RefSeq" id="XP_055863950.1"/>
    </source>
</evidence>
<dbReference type="GO" id="GO:0016020">
    <property type="term" value="C:membrane"/>
    <property type="evidence" value="ECO:0007669"/>
    <property type="project" value="UniProtKB-SubCell"/>
</dbReference>
<comment type="similarity">
    <text evidence="3">Belongs to the TMEM47 family.</text>
</comment>
<dbReference type="InterPro" id="IPR004031">
    <property type="entry name" value="PMP22/EMP/MP20/Claudin"/>
</dbReference>
<evidence type="ECO:0000313" key="10">
    <source>
        <dbReference type="Proteomes" id="UP001165740"/>
    </source>
</evidence>
<dbReference type="PANTHER" id="PTHR14399">
    <property type="entry name" value="P53-INDUCED PROTEIN RELATED"/>
    <property type="match status" value="1"/>
</dbReference>
<dbReference type="Proteomes" id="UP001165740">
    <property type="component" value="Chromosome 13"/>
</dbReference>
<feature type="transmembrane region" description="Helical" evidence="9">
    <location>
        <begin position="1102"/>
        <end position="1123"/>
    </location>
</feature>
<dbReference type="RefSeq" id="XP_055863951.1">
    <property type="nucleotide sequence ID" value="XM_056007976.1"/>
</dbReference>
<accession>A0A9W2YMT2</accession>
<evidence type="ECO:0000256" key="3">
    <source>
        <dbReference type="ARBA" id="ARBA00008691"/>
    </source>
</evidence>
<dbReference type="Gene3D" id="1.20.140.150">
    <property type="match status" value="1"/>
</dbReference>
<dbReference type="Pfam" id="PF00822">
    <property type="entry name" value="PMP22_Claudin"/>
    <property type="match status" value="1"/>
</dbReference>
<evidence type="ECO:0000313" key="12">
    <source>
        <dbReference type="RefSeq" id="XP_055863951.1"/>
    </source>
</evidence>
<keyword evidence="7 9" id="KW-0472">Membrane</keyword>
<feature type="compositionally biased region" description="Basic and acidic residues" evidence="8">
    <location>
        <begin position="208"/>
        <end position="228"/>
    </location>
</feature>
<feature type="compositionally biased region" description="Basic and acidic residues" evidence="8">
    <location>
        <begin position="407"/>
        <end position="417"/>
    </location>
</feature>
<protein>
    <submittedName>
        <fullName evidence="11 12">Uncharacterized protein LOC106074453</fullName>
    </submittedName>
</protein>
<feature type="region of interest" description="Disordered" evidence="8">
    <location>
        <begin position="1"/>
        <end position="698"/>
    </location>
</feature>
<feature type="compositionally biased region" description="Basic and acidic residues" evidence="8">
    <location>
        <begin position="501"/>
        <end position="510"/>
    </location>
</feature>
<feature type="compositionally biased region" description="Basic and acidic residues" evidence="8">
    <location>
        <begin position="688"/>
        <end position="698"/>
    </location>
</feature>
<feature type="compositionally biased region" description="Basic and acidic residues" evidence="8">
    <location>
        <begin position="463"/>
        <end position="481"/>
    </location>
</feature>
<name>A0A9W2YMT2_BIOGL</name>
<evidence type="ECO:0000256" key="4">
    <source>
        <dbReference type="ARBA" id="ARBA00022692"/>
    </source>
</evidence>
<dbReference type="GeneID" id="106074453"/>
<evidence type="ECO:0000256" key="2">
    <source>
        <dbReference type="ARBA" id="ARBA00004282"/>
    </source>
</evidence>
<evidence type="ECO:0000256" key="8">
    <source>
        <dbReference type="SAM" id="MobiDB-lite"/>
    </source>
</evidence>
<keyword evidence="5" id="KW-0965">Cell junction</keyword>
<dbReference type="RefSeq" id="XP_055863950.1">
    <property type="nucleotide sequence ID" value="XM_056007975.1"/>
</dbReference>
<evidence type="ECO:0000256" key="5">
    <source>
        <dbReference type="ARBA" id="ARBA00022949"/>
    </source>
</evidence>
<feature type="compositionally biased region" description="Polar residues" evidence="8">
    <location>
        <begin position="328"/>
        <end position="342"/>
    </location>
</feature>
<keyword evidence="6 9" id="KW-1133">Transmembrane helix</keyword>
<keyword evidence="4 9" id="KW-0812">Transmembrane</keyword>
<feature type="compositionally biased region" description="Polar residues" evidence="8">
    <location>
        <begin position="350"/>
        <end position="369"/>
    </location>
</feature>
<feature type="compositionally biased region" description="Basic and acidic residues" evidence="8">
    <location>
        <begin position="85"/>
        <end position="102"/>
    </location>
</feature>
<feature type="compositionally biased region" description="Polar residues" evidence="8">
    <location>
        <begin position="384"/>
        <end position="394"/>
    </location>
</feature>
<proteinExistence type="inferred from homology"/>
<comment type="subcellular location">
    <subcellularLocation>
        <location evidence="2">Cell junction</location>
    </subcellularLocation>
    <subcellularLocation>
        <location evidence="1">Membrane</location>
        <topology evidence="1">Multi-pass membrane protein</topology>
    </subcellularLocation>
</comment>
<feature type="compositionally biased region" description="Basic and acidic residues" evidence="8">
    <location>
        <begin position="429"/>
        <end position="453"/>
    </location>
</feature>
<reference evidence="11 12" key="1">
    <citation type="submission" date="2025-04" db="UniProtKB">
        <authorList>
            <consortium name="RefSeq"/>
        </authorList>
    </citation>
    <scope>IDENTIFICATION</scope>
</reference>
<feature type="transmembrane region" description="Helical" evidence="9">
    <location>
        <begin position="1174"/>
        <end position="1196"/>
    </location>
</feature>
<dbReference type="InterPro" id="IPR015664">
    <property type="entry name" value="P53_induced"/>
</dbReference>
<feature type="compositionally biased region" description="Basic and acidic residues" evidence="8">
    <location>
        <begin position="553"/>
        <end position="641"/>
    </location>
</feature>
<dbReference type="PANTHER" id="PTHR14399:SF5">
    <property type="entry name" value="CELL JUNCTION PROTEIN VAB-9"/>
    <property type="match status" value="1"/>
</dbReference>